<feature type="region of interest" description="Disordered" evidence="1">
    <location>
        <begin position="1"/>
        <end position="20"/>
    </location>
</feature>
<dbReference type="EMBL" id="PYWC01000036">
    <property type="protein sequence ID" value="PWW76199.1"/>
    <property type="molecule type" value="Genomic_DNA"/>
</dbReference>
<accession>A0A317SP49</accession>
<dbReference type="OrthoDB" id="5428725at2759"/>
<sequence>GTAPSGPGVPTTVSHPIGTAASSSLVPVPIGTGTGSSPSSIVPIEASSSTTAAGTSMVDGFTTTLSTMTQTKTLTWTVMVPCTTVAAGTTSYYTTASVYTTRVPDLKTITITSACTKCAHATPTPVGPGGSGAPGTSTVKPAGSTPAGPGGPVQEIKTVVPIVVPVGQTTTAPVAGVPTYPSGPAKDSSSVIAGDGACPAASTVTVYNPTTIYATVTVTPGVYTPNAAVTSTVVAGCSDGNGKCTTITNVYTKTFTGWNGTDATTTFEPSGTGFATGLTTVTPA</sequence>
<evidence type="ECO:0000313" key="2">
    <source>
        <dbReference type="EMBL" id="PWW76199.1"/>
    </source>
</evidence>
<feature type="region of interest" description="Disordered" evidence="1">
    <location>
        <begin position="124"/>
        <end position="153"/>
    </location>
</feature>
<keyword evidence="3" id="KW-1185">Reference proteome</keyword>
<feature type="compositionally biased region" description="Low complexity" evidence="1">
    <location>
        <begin position="134"/>
        <end position="147"/>
    </location>
</feature>
<dbReference type="AlphaFoldDB" id="A0A317SP49"/>
<gene>
    <name evidence="2" type="ORF">C7212DRAFT_189165</name>
</gene>
<protein>
    <submittedName>
        <fullName evidence="2">Uncharacterized protein</fullName>
    </submittedName>
</protein>
<evidence type="ECO:0000256" key="1">
    <source>
        <dbReference type="SAM" id="MobiDB-lite"/>
    </source>
</evidence>
<organism evidence="2 3">
    <name type="scientific">Tuber magnatum</name>
    <name type="common">white Piedmont truffle</name>
    <dbReference type="NCBI Taxonomy" id="42249"/>
    <lineage>
        <taxon>Eukaryota</taxon>
        <taxon>Fungi</taxon>
        <taxon>Dikarya</taxon>
        <taxon>Ascomycota</taxon>
        <taxon>Pezizomycotina</taxon>
        <taxon>Pezizomycetes</taxon>
        <taxon>Pezizales</taxon>
        <taxon>Tuberaceae</taxon>
        <taxon>Tuber</taxon>
    </lineage>
</organism>
<name>A0A317SP49_9PEZI</name>
<comment type="caution">
    <text evidence="2">The sequence shown here is derived from an EMBL/GenBank/DDBJ whole genome shotgun (WGS) entry which is preliminary data.</text>
</comment>
<dbReference type="Proteomes" id="UP000246991">
    <property type="component" value="Unassembled WGS sequence"/>
</dbReference>
<proteinExistence type="predicted"/>
<feature type="region of interest" description="Disordered" evidence="1">
    <location>
        <begin position="29"/>
        <end position="54"/>
    </location>
</feature>
<feature type="non-terminal residue" evidence="2">
    <location>
        <position position="1"/>
    </location>
</feature>
<evidence type="ECO:0000313" key="3">
    <source>
        <dbReference type="Proteomes" id="UP000246991"/>
    </source>
</evidence>
<reference evidence="2 3" key="1">
    <citation type="submission" date="2018-03" db="EMBL/GenBank/DDBJ databases">
        <title>Genomes of Pezizomycetes fungi and the evolution of truffles.</title>
        <authorList>
            <person name="Murat C."/>
            <person name="Payen T."/>
            <person name="Noel B."/>
            <person name="Kuo A."/>
            <person name="Martin F.M."/>
        </authorList>
    </citation>
    <scope>NUCLEOTIDE SEQUENCE [LARGE SCALE GENOMIC DNA]</scope>
    <source>
        <strain evidence="2">091103-1</strain>
    </source>
</reference>